<keyword evidence="3" id="KW-1185">Reference proteome</keyword>
<keyword evidence="1" id="KW-0812">Transmembrane</keyword>
<dbReference type="Proteomes" id="UP000632766">
    <property type="component" value="Unassembled WGS sequence"/>
</dbReference>
<evidence type="ECO:0000313" key="2">
    <source>
        <dbReference type="EMBL" id="MBH8563658.1"/>
    </source>
</evidence>
<reference evidence="2 3" key="1">
    <citation type="journal article" date="2021" name="Int. J. Syst. Evol. Microbiol.">
        <title>Amazonocrinis nigriterrae gen. nov., sp. nov., Atlanticothrix silvestris gen. nov., sp. nov. and Dendronalium phyllosphericum gen. nov., sp. nov., nostocacean cyanobacteria from Brazilian environments.</title>
        <authorList>
            <person name="Alvarenga D.O."/>
            <person name="Andreote A.P.D."/>
            <person name="Branco L.H.Z."/>
            <person name="Delbaje E."/>
            <person name="Cruz R.B."/>
            <person name="Varani A.M."/>
            <person name="Fiore M.F."/>
        </authorList>
    </citation>
    <scope>NUCLEOTIDE SEQUENCE [LARGE SCALE GENOMIC DNA]</scope>
    <source>
        <strain evidence="2 3">CENA67</strain>
    </source>
</reference>
<dbReference type="AlphaFoldDB" id="A0A8J7HTW2"/>
<dbReference type="EMBL" id="JAECZC010000028">
    <property type="protein sequence ID" value="MBH8563658.1"/>
    <property type="molecule type" value="Genomic_DNA"/>
</dbReference>
<name>A0A8J7HTW2_9NOST</name>
<keyword evidence="1" id="KW-1133">Transmembrane helix</keyword>
<feature type="transmembrane region" description="Helical" evidence="1">
    <location>
        <begin position="43"/>
        <end position="59"/>
    </location>
</feature>
<evidence type="ECO:0000313" key="3">
    <source>
        <dbReference type="Proteomes" id="UP000632766"/>
    </source>
</evidence>
<organism evidence="2 3">
    <name type="scientific">Amazonocrinis nigriterrae CENA67</name>
    <dbReference type="NCBI Taxonomy" id="2794033"/>
    <lineage>
        <taxon>Bacteria</taxon>
        <taxon>Bacillati</taxon>
        <taxon>Cyanobacteriota</taxon>
        <taxon>Cyanophyceae</taxon>
        <taxon>Nostocales</taxon>
        <taxon>Nostocaceae</taxon>
        <taxon>Amazonocrinis</taxon>
        <taxon>Amazonocrinis nigriterrae</taxon>
    </lineage>
</organism>
<protein>
    <submittedName>
        <fullName evidence="2">Uncharacterized protein</fullName>
    </submittedName>
</protein>
<proteinExistence type="predicted"/>
<sequence length="61" mass="7251">MSLTFHGMWNVKWYKTFFSSLHPTPSLDEGFSTFRKKLGDERVFLVIILQLIMSTYLITNY</sequence>
<accession>A0A8J7HTW2</accession>
<evidence type="ECO:0000256" key="1">
    <source>
        <dbReference type="SAM" id="Phobius"/>
    </source>
</evidence>
<comment type="caution">
    <text evidence="2">The sequence shown here is derived from an EMBL/GenBank/DDBJ whole genome shotgun (WGS) entry which is preliminary data.</text>
</comment>
<dbReference type="RefSeq" id="WP_214662591.1">
    <property type="nucleotide sequence ID" value="NZ_JAECZC010000028.1"/>
</dbReference>
<gene>
    <name evidence="2" type="ORF">I8748_15915</name>
</gene>
<keyword evidence="1" id="KW-0472">Membrane</keyword>